<keyword evidence="3" id="KW-1185">Reference proteome</keyword>
<dbReference type="GO" id="GO:0004523">
    <property type="term" value="F:RNA-DNA hybrid ribonuclease activity"/>
    <property type="evidence" value="ECO:0007669"/>
    <property type="project" value="InterPro"/>
</dbReference>
<dbReference type="GO" id="GO:0003676">
    <property type="term" value="F:nucleic acid binding"/>
    <property type="evidence" value="ECO:0007669"/>
    <property type="project" value="InterPro"/>
</dbReference>
<proteinExistence type="predicted"/>
<organism evidence="2 3">
    <name type="scientific">Rhododendron griersonianum</name>
    <dbReference type="NCBI Taxonomy" id="479676"/>
    <lineage>
        <taxon>Eukaryota</taxon>
        <taxon>Viridiplantae</taxon>
        <taxon>Streptophyta</taxon>
        <taxon>Embryophyta</taxon>
        <taxon>Tracheophyta</taxon>
        <taxon>Spermatophyta</taxon>
        <taxon>Magnoliopsida</taxon>
        <taxon>eudicotyledons</taxon>
        <taxon>Gunneridae</taxon>
        <taxon>Pentapetalae</taxon>
        <taxon>asterids</taxon>
        <taxon>Ericales</taxon>
        <taxon>Ericaceae</taxon>
        <taxon>Ericoideae</taxon>
        <taxon>Rhodoreae</taxon>
        <taxon>Rhododendron</taxon>
    </lineage>
</organism>
<dbReference type="InterPro" id="IPR036397">
    <property type="entry name" value="RNaseH_sf"/>
</dbReference>
<sequence>MKGARWQIHNGVSVDFWADRTAKLRQVLTVEEVQAVTNIPISILGGADSIVWGLHPSGKYTVKRGYQKAWSDHINSKPERPSSSTVLGVFFPNEIGSTLGWAMRIKEEIDKGNLETDYFPKAVFLCWFIWNARNELVFHSSKQPPHVIVARALGAWDEFVSATETPSSHLPRSLAPSSSLHWIPPAAGSLKINCDASWSKGPNRGWGGIILRDSHGNLIDGRRFRISATSALHAEASVIREACLFAKALNLSSVCIENDNAQLISLSVSELVPPWEVLAILSDIRLLAKDEGLSFRWTPREGNEAAHWVASSQASSLGPNWVVYPP</sequence>
<dbReference type="Proteomes" id="UP000823749">
    <property type="component" value="Chromosome 9"/>
</dbReference>
<gene>
    <name evidence="2" type="ORF">RHGRI_026761</name>
</gene>
<dbReference type="PANTHER" id="PTHR47074">
    <property type="entry name" value="BNAC02G40300D PROTEIN"/>
    <property type="match status" value="1"/>
</dbReference>
<name>A0AAV6ITZ6_9ERIC</name>
<accession>A0AAV6ITZ6</accession>
<dbReference type="InterPro" id="IPR052929">
    <property type="entry name" value="RNase_H-like_EbsB-rel"/>
</dbReference>
<protein>
    <recommendedName>
        <fullName evidence="1">RNase H type-1 domain-containing protein</fullName>
    </recommendedName>
</protein>
<evidence type="ECO:0000313" key="2">
    <source>
        <dbReference type="EMBL" id="KAG5532236.1"/>
    </source>
</evidence>
<comment type="caution">
    <text evidence="2">The sequence shown here is derived from an EMBL/GenBank/DDBJ whole genome shotgun (WGS) entry which is preliminary data.</text>
</comment>
<dbReference type="CDD" id="cd06222">
    <property type="entry name" value="RNase_H_like"/>
    <property type="match status" value="1"/>
</dbReference>
<dbReference type="EMBL" id="JACTNZ010000009">
    <property type="protein sequence ID" value="KAG5532236.1"/>
    <property type="molecule type" value="Genomic_DNA"/>
</dbReference>
<evidence type="ECO:0000259" key="1">
    <source>
        <dbReference type="Pfam" id="PF13456"/>
    </source>
</evidence>
<dbReference type="SUPFAM" id="SSF53098">
    <property type="entry name" value="Ribonuclease H-like"/>
    <property type="match status" value="1"/>
</dbReference>
<dbReference type="PANTHER" id="PTHR47074:SF11">
    <property type="entry name" value="REVERSE TRANSCRIPTASE-LIKE PROTEIN"/>
    <property type="match status" value="1"/>
</dbReference>
<dbReference type="Gene3D" id="3.30.420.10">
    <property type="entry name" value="Ribonuclease H-like superfamily/Ribonuclease H"/>
    <property type="match status" value="1"/>
</dbReference>
<feature type="domain" description="RNase H type-1" evidence="1">
    <location>
        <begin position="193"/>
        <end position="311"/>
    </location>
</feature>
<evidence type="ECO:0000313" key="3">
    <source>
        <dbReference type="Proteomes" id="UP000823749"/>
    </source>
</evidence>
<dbReference type="AlphaFoldDB" id="A0AAV6ITZ6"/>
<dbReference type="InterPro" id="IPR002156">
    <property type="entry name" value="RNaseH_domain"/>
</dbReference>
<dbReference type="InterPro" id="IPR012337">
    <property type="entry name" value="RNaseH-like_sf"/>
</dbReference>
<reference evidence="2" key="1">
    <citation type="submission" date="2020-08" db="EMBL/GenBank/DDBJ databases">
        <title>Plant Genome Project.</title>
        <authorList>
            <person name="Zhang R.-G."/>
        </authorList>
    </citation>
    <scope>NUCLEOTIDE SEQUENCE</scope>
    <source>
        <strain evidence="2">WSP0</strain>
        <tissue evidence="2">Leaf</tissue>
    </source>
</reference>
<dbReference type="InterPro" id="IPR044730">
    <property type="entry name" value="RNase_H-like_dom_plant"/>
</dbReference>
<dbReference type="Pfam" id="PF13456">
    <property type="entry name" value="RVT_3"/>
    <property type="match status" value="1"/>
</dbReference>